<dbReference type="Gene3D" id="3.40.50.360">
    <property type="match status" value="1"/>
</dbReference>
<proteinExistence type="predicted"/>
<organism evidence="2 3">
    <name type="scientific">[Clostridium] aminophilum</name>
    <dbReference type="NCBI Taxonomy" id="1526"/>
    <lineage>
        <taxon>Bacteria</taxon>
        <taxon>Bacillati</taxon>
        <taxon>Bacillota</taxon>
        <taxon>Clostridia</taxon>
        <taxon>Lachnospirales</taxon>
        <taxon>Lachnospiraceae</taxon>
    </lineage>
</organism>
<evidence type="ECO:0000313" key="3">
    <source>
        <dbReference type="Proteomes" id="UP000199820"/>
    </source>
</evidence>
<keyword evidence="3" id="KW-1185">Reference proteome</keyword>
<dbReference type="EMBL" id="FOIL01000007">
    <property type="protein sequence ID" value="SET17752.1"/>
    <property type="molecule type" value="Genomic_DNA"/>
</dbReference>
<gene>
    <name evidence="2" type="ORF">SAMN04487771_100712</name>
</gene>
<dbReference type="eggNOG" id="COG0431">
    <property type="taxonomic scope" value="Bacteria"/>
</dbReference>
<protein>
    <submittedName>
        <fullName evidence="2">NADPH-dependent FMN reductase</fullName>
    </submittedName>
</protein>
<dbReference type="Proteomes" id="UP000199820">
    <property type="component" value="Unassembled WGS sequence"/>
</dbReference>
<evidence type="ECO:0000259" key="1">
    <source>
        <dbReference type="Pfam" id="PF03358"/>
    </source>
</evidence>
<dbReference type="STRING" id="1526.SAMN02910262_00512"/>
<accession>A0A1I0CDW9</accession>
<sequence length="387" mass="43127">MEQTGTIENGSLLMVIPWDSESDSGSERLDLVLKFVETVEVMPRNIRLHRVHTAEEFQSFLQEQKPASDPKSLRPVLFAVRLGNDGVNIEYARILRLLRREPHLLEGYIGGVITDADSELYTKSTATELVLAANQSGCAFVGKPLVEGTGSLDNFRVAAKNLGTADYLEAYRVSARRLLQSILDFRGYAVPEPSLLCLHASSHKTSNTFSLWRDVRDRLTHTTCSEIGLRNGTLYDCSGCPYQMCLHYGEKDSCFYGGVMVENVYPAIRESNAILMVCPNYNDALSANLTGFINRLTALYRKRQFYDKALFAIIVSGYSGGDNIARQLIAALNMNKNFYLPAHFCIMETANDPGTAEKLPGIRNRVEEFAARIEKTLVSESRHSDSG</sequence>
<dbReference type="InterPro" id="IPR005025">
    <property type="entry name" value="FMN_Rdtase-like_dom"/>
</dbReference>
<dbReference type="RefSeq" id="WP_074648841.1">
    <property type="nucleotide sequence ID" value="NZ_FOIL01000007.1"/>
</dbReference>
<feature type="domain" description="NADPH-dependent FMN reductase-like" evidence="1">
    <location>
        <begin position="195"/>
        <end position="349"/>
    </location>
</feature>
<evidence type="ECO:0000313" key="2">
    <source>
        <dbReference type="EMBL" id="SET17752.1"/>
    </source>
</evidence>
<reference evidence="2 3" key="1">
    <citation type="submission" date="2016-10" db="EMBL/GenBank/DDBJ databases">
        <authorList>
            <person name="de Groot N.N."/>
        </authorList>
    </citation>
    <scope>NUCLEOTIDE SEQUENCE [LARGE SCALE GENOMIC DNA]</scope>
    <source>
        <strain evidence="2 3">KH1P1</strain>
    </source>
</reference>
<dbReference type="AlphaFoldDB" id="A0A1I0CDW9"/>
<dbReference type="Pfam" id="PF03358">
    <property type="entry name" value="FMN_red"/>
    <property type="match status" value="1"/>
</dbReference>
<name>A0A1I0CDW9_9FIRM</name>
<dbReference type="GO" id="GO:0016491">
    <property type="term" value="F:oxidoreductase activity"/>
    <property type="evidence" value="ECO:0007669"/>
    <property type="project" value="InterPro"/>
</dbReference>
<dbReference type="SUPFAM" id="SSF52218">
    <property type="entry name" value="Flavoproteins"/>
    <property type="match status" value="1"/>
</dbReference>
<dbReference type="InterPro" id="IPR029039">
    <property type="entry name" value="Flavoprotein-like_sf"/>
</dbReference>